<dbReference type="OrthoDB" id="9798386at2"/>
<dbReference type="Proteomes" id="UP000030147">
    <property type="component" value="Unassembled WGS sequence"/>
</dbReference>
<evidence type="ECO:0000256" key="1">
    <source>
        <dbReference type="ARBA" id="ARBA00011073"/>
    </source>
</evidence>
<keyword evidence="3 5" id="KW-0378">Hydrolase</keyword>
<comment type="similarity">
    <text evidence="1 5">Belongs to the peptidase S8 family.</text>
</comment>
<protein>
    <recommendedName>
        <fullName evidence="6">Peptidase S8/S53 domain-containing protein</fullName>
    </recommendedName>
</protein>
<evidence type="ECO:0000259" key="6">
    <source>
        <dbReference type="Pfam" id="PF00082"/>
    </source>
</evidence>
<accession>A0A0A2TPN5</accession>
<dbReference type="Gene3D" id="3.40.50.200">
    <property type="entry name" value="Peptidase S8/S53 domain"/>
    <property type="match status" value="1"/>
</dbReference>
<name>A0A0A2TPN5_9BACI</name>
<dbReference type="STRING" id="1385514.N782_20335"/>
<keyword evidence="4 5" id="KW-0720">Serine protease</keyword>
<dbReference type="InterPro" id="IPR023827">
    <property type="entry name" value="Peptidase_S8_Asp-AS"/>
</dbReference>
<feature type="active site" description="Charge relay system" evidence="5">
    <location>
        <position position="67"/>
    </location>
</feature>
<dbReference type="InterPro" id="IPR015500">
    <property type="entry name" value="Peptidase_S8_subtilisin-rel"/>
</dbReference>
<feature type="active site" description="Charge relay system" evidence="5">
    <location>
        <position position="34"/>
    </location>
</feature>
<dbReference type="PANTHER" id="PTHR43806:SF11">
    <property type="entry name" value="CEREVISIN-RELATED"/>
    <property type="match status" value="1"/>
</dbReference>
<feature type="domain" description="Peptidase S8/S53" evidence="6">
    <location>
        <begin position="27"/>
        <end position="239"/>
    </location>
</feature>
<dbReference type="EMBL" id="AVBF01000073">
    <property type="protein sequence ID" value="KGP71275.1"/>
    <property type="molecule type" value="Genomic_DNA"/>
</dbReference>
<dbReference type="GO" id="GO:0004252">
    <property type="term" value="F:serine-type endopeptidase activity"/>
    <property type="evidence" value="ECO:0007669"/>
    <property type="project" value="UniProtKB-UniRule"/>
</dbReference>
<keyword evidence="8" id="KW-1185">Reference proteome</keyword>
<dbReference type="InterPro" id="IPR000209">
    <property type="entry name" value="Peptidase_S8/S53_dom"/>
</dbReference>
<sequence>MKVLLPILLFFQSLIAFIILHDFDTEDTIVAILDSGIYESHPLFEDRLLNGYDLINWDLAPDDEHGHGTQVAGIIMDLNQDSNIKILPIKKLGYPANTPLSILLAIVSGADVVNMSFHQPYNPITEQLIRFGTHKGVLFIASSGNDGKDMLTYPAKYDTVIPVAATDYGNSVLAGNYGEGVTYISPGIDILSAGIGGNFTTVSGTSMASAYATGVFAYVKDLHPEATNEELIQYVNQYARSIVYTKSDKQIELKTLDIQKFKAIASEQSYLWMSDLEWKQHNASTPSIKIDSFNVEKVYIHDNGTFYKTYPGDTESVMLPAEDGEHDVRIHFHNGEQWQDHHLSYEIDTTAPTVEFNSQIDVSATKLHIRVTDPNLDYVLINGEKPDYLTGTSFSTGNTRDFSLFTNAKPVVIEAYDTFGNSRIEIFYSPEMTTPHKQQ</sequence>
<comment type="caution">
    <text evidence="7">The sequence shown here is derived from an EMBL/GenBank/DDBJ whole genome shotgun (WGS) entry which is preliminary data.</text>
</comment>
<evidence type="ECO:0000256" key="2">
    <source>
        <dbReference type="ARBA" id="ARBA00022670"/>
    </source>
</evidence>
<feature type="active site" description="Charge relay system" evidence="5">
    <location>
        <position position="206"/>
    </location>
</feature>
<dbReference type="PANTHER" id="PTHR43806">
    <property type="entry name" value="PEPTIDASE S8"/>
    <property type="match status" value="1"/>
</dbReference>
<dbReference type="GO" id="GO:0006508">
    <property type="term" value="P:proteolysis"/>
    <property type="evidence" value="ECO:0007669"/>
    <property type="project" value="UniProtKB-KW"/>
</dbReference>
<gene>
    <name evidence="7" type="ORF">N782_20335</name>
</gene>
<dbReference type="PRINTS" id="PR00723">
    <property type="entry name" value="SUBTILISIN"/>
</dbReference>
<evidence type="ECO:0000256" key="3">
    <source>
        <dbReference type="ARBA" id="ARBA00022801"/>
    </source>
</evidence>
<dbReference type="SUPFAM" id="SSF52743">
    <property type="entry name" value="Subtilisin-like"/>
    <property type="match status" value="1"/>
</dbReference>
<reference evidence="7 8" key="1">
    <citation type="journal article" date="2015" name="Stand. Genomic Sci.">
        <title>High quality draft genome sequence of the moderately halophilic bacterium Pontibacillus yanchengensis Y32(T) and comparison among Pontibacillus genomes.</title>
        <authorList>
            <person name="Huang J."/>
            <person name="Qiao Z.X."/>
            <person name="Tang J.W."/>
            <person name="Wang G."/>
        </authorList>
    </citation>
    <scope>NUCLEOTIDE SEQUENCE [LARGE SCALE GENOMIC DNA]</scope>
    <source>
        <strain evidence="7 8">Y32</strain>
    </source>
</reference>
<evidence type="ECO:0000313" key="7">
    <source>
        <dbReference type="EMBL" id="KGP71275.1"/>
    </source>
</evidence>
<organism evidence="7 8">
    <name type="scientific">Pontibacillus yanchengensis Y32</name>
    <dbReference type="NCBI Taxonomy" id="1385514"/>
    <lineage>
        <taxon>Bacteria</taxon>
        <taxon>Bacillati</taxon>
        <taxon>Bacillota</taxon>
        <taxon>Bacilli</taxon>
        <taxon>Bacillales</taxon>
        <taxon>Bacillaceae</taxon>
        <taxon>Pontibacillus</taxon>
    </lineage>
</organism>
<dbReference type="InterPro" id="IPR036852">
    <property type="entry name" value="Peptidase_S8/S53_dom_sf"/>
</dbReference>
<dbReference type="Pfam" id="PF00082">
    <property type="entry name" value="Peptidase_S8"/>
    <property type="match status" value="1"/>
</dbReference>
<dbReference type="PROSITE" id="PS51892">
    <property type="entry name" value="SUBTILASE"/>
    <property type="match status" value="1"/>
</dbReference>
<dbReference type="RefSeq" id="WP_036823414.1">
    <property type="nucleotide sequence ID" value="NZ_AVBF01000073.1"/>
</dbReference>
<dbReference type="eggNOG" id="COG1404">
    <property type="taxonomic scope" value="Bacteria"/>
</dbReference>
<proteinExistence type="inferred from homology"/>
<keyword evidence="2 5" id="KW-0645">Protease</keyword>
<dbReference type="AlphaFoldDB" id="A0A0A2TPN5"/>
<evidence type="ECO:0000256" key="4">
    <source>
        <dbReference type="ARBA" id="ARBA00022825"/>
    </source>
</evidence>
<evidence type="ECO:0000313" key="8">
    <source>
        <dbReference type="Proteomes" id="UP000030147"/>
    </source>
</evidence>
<evidence type="ECO:0000256" key="5">
    <source>
        <dbReference type="PROSITE-ProRule" id="PRU01240"/>
    </source>
</evidence>
<dbReference type="PROSITE" id="PS00136">
    <property type="entry name" value="SUBTILASE_ASP"/>
    <property type="match status" value="1"/>
</dbReference>
<dbReference type="InterPro" id="IPR050131">
    <property type="entry name" value="Peptidase_S8_subtilisin-like"/>
</dbReference>